<comment type="caution">
    <text evidence="6">The sequence shown here is derived from an EMBL/GenBank/DDBJ whole genome shotgun (WGS) entry which is preliminary data.</text>
</comment>
<feature type="chain" id="PRO_5031651551" description="Endolytic peptidoglycan transglycosylase RlpA" evidence="3">
    <location>
        <begin position="29"/>
        <end position="238"/>
    </location>
</feature>
<feature type="domain" description="RlpA-like protein double-psi beta-barrel" evidence="5">
    <location>
        <begin position="132"/>
        <end position="217"/>
    </location>
</feature>
<dbReference type="EC" id="4.2.2.-" evidence="3"/>
<dbReference type="GO" id="GO:0016787">
    <property type="term" value="F:hydrolase activity"/>
    <property type="evidence" value="ECO:0007669"/>
    <property type="project" value="UniProtKB-KW"/>
</dbReference>
<reference evidence="6 7" key="1">
    <citation type="submission" date="2020-07" db="EMBL/GenBank/DDBJ databases">
        <title>Genomic Encyclopedia of Archaeal and Bacterial Type Strains, Phase II (KMG-II): from individual species to whole genera.</title>
        <authorList>
            <person name="Goeker M."/>
        </authorList>
    </citation>
    <scope>NUCLEOTIDE SEQUENCE [LARGE SCALE GENOMIC DNA]</scope>
    <source>
        <strain evidence="6 7">DSM 21226</strain>
    </source>
</reference>
<evidence type="ECO:0000256" key="3">
    <source>
        <dbReference type="HAMAP-Rule" id="MF_02071"/>
    </source>
</evidence>
<dbReference type="Proteomes" id="UP000518288">
    <property type="component" value="Unassembled WGS sequence"/>
</dbReference>
<gene>
    <name evidence="3" type="primary">rlpA</name>
    <name evidence="6" type="ORF">BDD16_004146</name>
</gene>
<dbReference type="InterPro" id="IPR012997">
    <property type="entry name" value="RplA"/>
</dbReference>
<proteinExistence type="inferred from homology"/>
<evidence type="ECO:0000313" key="6">
    <source>
        <dbReference type="EMBL" id="NYG35160.1"/>
    </source>
</evidence>
<comment type="similarity">
    <text evidence="3 4">Belongs to the RlpA family.</text>
</comment>
<dbReference type="PANTHER" id="PTHR34183:SF8">
    <property type="entry name" value="ENDOLYTIC PEPTIDOGLYCAN TRANSGLYCOSYLASE RLPA-RELATED"/>
    <property type="match status" value="1"/>
</dbReference>
<name>A0A7Y9ULV3_9BURK</name>
<evidence type="ECO:0000256" key="1">
    <source>
        <dbReference type="ARBA" id="ARBA00023239"/>
    </source>
</evidence>
<dbReference type="GO" id="GO:0000270">
    <property type="term" value="P:peptidoglycan metabolic process"/>
    <property type="evidence" value="ECO:0007669"/>
    <property type="project" value="UniProtKB-UniRule"/>
</dbReference>
<dbReference type="Gene3D" id="2.40.40.10">
    <property type="entry name" value="RlpA-like domain"/>
    <property type="match status" value="1"/>
</dbReference>
<protein>
    <recommendedName>
        <fullName evidence="3">Endolytic peptidoglycan transglycosylase RlpA</fullName>
        <ecNumber evidence="3">4.2.2.-</ecNumber>
    </recommendedName>
</protein>
<dbReference type="Pfam" id="PF03330">
    <property type="entry name" value="DPBB_1"/>
    <property type="match status" value="1"/>
</dbReference>
<keyword evidence="1 3" id="KW-0456">Lyase</keyword>
<dbReference type="NCBIfam" id="TIGR00413">
    <property type="entry name" value="rlpA"/>
    <property type="match status" value="1"/>
</dbReference>
<dbReference type="InterPro" id="IPR036908">
    <property type="entry name" value="RlpA-like_sf"/>
</dbReference>
<keyword evidence="3" id="KW-0732">Signal</keyword>
<dbReference type="HAMAP" id="MF_02071">
    <property type="entry name" value="RlpA"/>
    <property type="match status" value="1"/>
</dbReference>
<dbReference type="InterPro" id="IPR009009">
    <property type="entry name" value="RlpA-like_DPBB"/>
</dbReference>
<evidence type="ECO:0000313" key="7">
    <source>
        <dbReference type="Proteomes" id="UP000518288"/>
    </source>
</evidence>
<dbReference type="PANTHER" id="PTHR34183">
    <property type="entry name" value="ENDOLYTIC PEPTIDOGLYCAN TRANSGLYCOSYLASE RLPA"/>
    <property type="match status" value="1"/>
</dbReference>
<dbReference type="AlphaFoldDB" id="A0A7Y9ULV3"/>
<keyword evidence="6" id="KW-0449">Lipoprotein</keyword>
<evidence type="ECO:0000259" key="5">
    <source>
        <dbReference type="Pfam" id="PF03330"/>
    </source>
</evidence>
<dbReference type="GO" id="GO:0071555">
    <property type="term" value="P:cell wall organization"/>
    <property type="evidence" value="ECO:0007669"/>
    <property type="project" value="UniProtKB-KW"/>
</dbReference>
<accession>A0A7Y9ULV3</accession>
<dbReference type="InterPro" id="IPR034718">
    <property type="entry name" value="RlpA"/>
</dbReference>
<keyword evidence="6" id="KW-0378">Hydrolase</keyword>
<dbReference type="EMBL" id="JACCFH010000001">
    <property type="protein sequence ID" value="NYG35160.1"/>
    <property type="molecule type" value="Genomic_DNA"/>
</dbReference>
<dbReference type="SUPFAM" id="SSF50685">
    <property type="entry name" value="Barwin-like endoglucanases"/>
    <property type="match status" value="1"/>
</dbReference>
<dbReference type="CDD" id="cd22268">
    <property type="entry name" value="DPBB_RlpA-like"/>
    <property type="match status" value="1"/>
</dbReference>
<dbReference type="RefSeq" id="WP_246332630.1">
    <property type="nucleotide sequence ID" value="NZ_JACCFH010000001.1"/>
</dbReference>
<feature type="signal peptide" evidence="3">
    <location>
        <begin position="1"/>
        <end position="28"/>
    </location>
</feature>
<sequence precursor="true">MIARTAKTTLTCLSLATTLAAFAPASQAAEGQAISEVPRAVAAEPAERAASAASSFERLVERPIERVTSAAGMAVASAASAATTVATTAASTATSAAMDAATVATAAVFSVANVATTTAVSAATAAATLFQTGRVSFYADKFHGRPTASGTPYDAEEMTMAHRTLPIGTKVMITNTANQRSVVVTVNDRGPFTGGRVADLSRAAAEKLNMIRVGIAEATLHVLPNSGNKQQDSKTRIR</sequence>
<evidence type="ECO:0000256" key="2">
    <source>
        <dbReference type="ARBA" id="ARBA00023316"/>
    </source>
</evidence>
<keyword evidence="7" id="KW-1185">Reference proteome</keyword>
<comment type="function">
    <text evidence="3">Lytic transglycosylase with a strong preference for naked glycan strands that lack stem peptides.</text>
</comment>
<dbReference type="GO" id="GO:0008932">
    <property type="term" value="F:lytic endotransglycosylase activity"/>
    <property type="evidence" value="ECO:0007669"/>
    <property type="project" value="UniProtKB-UniRule"/>
</dbReference>
<keyword evidence="2 3" id="KW-0961">Cell wall biogenesis/degradation</keyword>
<organism evidence="6 7">
    <name type="scientific">Sphaerotilus montanus</name>
    <dbReference type="NCBI Taxonomy" id="522889"/>
    <lineage>
        <taxon>Bacteria</taxon>
        <taxon>Pseudomonadati</taxon>
        <taxon>Pseudomonadota</taxon>
        <taxon>Betaproteobacteria</taxon>
        <taxon>Burkholderiales</taxon>
        <taxon>Sphaerotilaceae</taxon>
        <taxon>Sphaerotilus</taxon>
    </lineage>
</organism>
<evidence type="ECO:0000256" key="4">
    <source>
        <dbReference type="RuleBase" id="RU003495"/>
    </source>
</evidence>